<keyword evidence="2" id="KW-0813">Transport</keyword>
<dbReference type="InterPro" id="IPR002178">
    <property type="entry name" value="PTS_EIIA_type-2_dom"/>
</dbReference>
<comment type="caution">
    <text evidence="2">The sequence shown here is derived from an EMBL/GenBank/DDBJ whole genome shotgun (WGS) entry which is preliminary data.</text>
</comment>
<dbReference type="PANTHER" id="PTHR47738">
    <property type="entry name" value="PTS SYSTEM FRUCTOSE-LIKE EIIA COMPONENT-RELATED"/>
    <property type="match status" value="1"/>
</dbReference>
<dbReference type="EMBL" id="JANRHH010000034">
    <property type="protein sequence ID" value="MDN4593880.1"/>
    <property type="molecule type" value="Genomic_DNA"/>
</dbReference>
<dbReference type="PROSITE" id="PS51094">
    <property type="entry name" value="PTS_EIIA_TYPE_2"/>
    <property type="match status" value="1"/>
</dbReference>
<dbReference type="InterPro" id="IPR016152">
    <property type="entry name" value="PTrfase/Anion_transptr"/>
</dbReference>
<accession>A0ABT8IM71</accession>
<gene>
    <name evidence="2" type="ORF">NWF35_08200</name>
</gene>
<sequence length="162" mass="18871">MGTIFSHFFHRELIFTDVVYADREDLLEKLSRYLCEKGFVKETFREAILERERKYPTGLRILPYHVAIPHTDPEHIKTPFIAMVRPKQSIEFVEMATHDQVVDARLVFVLGLKQSAEQVDLLQSLVDLFMKQQVMDQLLKEHDVEIIMSLLEKNLSAKGLSV</sequence>
<feature type="domain" description="PTS EIIA type-2" evidence="1">
    <location>
        <begin position="7"/>
        <end position="154"/>
    </location>
</feature>
<reference evidence="2" key="1">
    <citation type="submission" date="2022-08" db="EMBL/GenBank/DDBJ databases">
        <title>Polycladomyces zharkentsis sp. nov., a novel thermophilic CMC and starch-degrading bacterium isolated from a geothermal spring in Kazakhstan.</title>
        <authorList>
            <person name="Mashzhan A."/>
            <person name="Kistaubaeva A."/>
            <person name="Javier-Lopez R."/>
            <person name="Birkeland N.-K."/>
        </authorList>
    </citation>
    <scope>NUCLEOTIDE SEQUENCE</scope>
    <source>
        <strain evidence="2">KSR 13</strain>
    </source>
</reference>
<name>A0ABT8IM71_9BACL</name>
<keyword evidence="2" id="KW-0762">Sugar transport</keyword>
<proteinExistence type="predicted"/>
<dbReference type="CDD" id="cd00211">
    <property type="entry name" value="PTS_IIA_fru"/>
    <property type="match status" value="1"/>
</dbReference>
<dbReference type="SUPFAM" id="SSF55804">
    <property type="entry name" value="Phoshotransferase/anion transport protein"/>
    <property type="match status" value="1"/>
</dbReference>
<protein>
    <submittedName>
        <fullName evidence="2">PTS sugar transporter subunit IIA</fullName>
    </submittedName>
</protein>
<dbReference type="Gene3D" id="3.40.930.10">
    <property type="entry name" value="Mannitol-specific EII, Chain A"/>
    <property type="match status" value="1"/>
</dbReference>
<dbReference type="Proteomes" id="UP001174196">
    <property type="component" value="Unassembled WGS sequence"/>
</dbReference>
<dbReference type="Pfam" id="PF00359">
    <property type="entry name" value="PTS_EIIA_2"/>
    <property type="match status" value="1"/>
</dbReference>
<keyword evidence="3" id="KW-1185">Reference proteome</keyword>
<evidence type="ECO:0000313" key="2">
    <source>
        <dbReference type="EMBL" id="MDN4593880.1"/>
    </source>
</evidence>
<dbReference type="RefSeq" id="WP_301238567.1">
    <property type="nucleotide sequence ID" value="NZ_JANRHH010000034.1"/>
</dbReference>
<evidence type="ECO:0000313" key="3">
    <source>
        <dbReference type="Proteomes" id="UP001174196"/>
    </source>
</evidence>
<dbReference type="PANTHER" id="PTHR47738:SF3">
    <property type="entry name" value="PHOSPHOTRANSFERASE SYSTEM MANNITOL_FRUCTOSE-SPECIFIC IIA DOMAIN CONTAINING PROTEIN"/>
    <property type="match status" value="1"/>
</dbReference>
<dbReference type="InterPro" id="IPR051541">
    <property type="entry name" value="PTS_SugarTrans_NitroReg"/>
</dbReference>
<evidence type="ECO:0000259" key="1">
    <source>
        <dbReference type="PROSITE" id="PS51094"/>
    </source>
</evidence>
<organism evidence="2 3">
    <name type="scientific">Polycladomyces subterraneus</name>
    <dbReference type="NCBI Taxonomy" id="1016997"/>
    <lineage>
        <taxon>Bacteria</taxon>
        <taxon>Bacillati</taxon>
        <taxon>Bacillota</taxon>
        <taxon>Bacilli</taxon>
        <taxon>Bacillales</taxon>
        <taxon>Thermoactinomycetaceae</taxon>
        <taxon>Polycladomyces</taxon>
    </lineage>
</organism>